<reference evidence="2" key="2">
    <citation type="journal article" date="2021" name="PeerJ">
        <title>Extensive microbial diversity within the chicken gut microbiome revealed by metagenomics and culture.</title>
        <authorList>
            <person name="Gilroy R."/>
            <person name="Ravi A."/>
            <person name="Getino M."/>
            <person name="Pursley I."/>
            <person name="Horton D.L."/>
            <person name="Alikhan N.F."/>
            <person name="Baker D."/>
            <person name="Gharbi K."/>
            <person name="Hall N."/>
            <person name="Watson M."/>
            <person name="Adriaenssens E.M."/>
            <person name="Foster-Nyarko E."/>
            <person name="Jarju S."/>
            <person name="Secka A."/>
            <person name="Antonio M."/>
            <person name="Oren A."/>
            <person name="Chaudhuri R.R."/>
            <person name="La Ragione R."/>
            <person name="Hildebrand F."/>
            <person name="Pallen M.J."/>
        </authorList>
    </citation>
    <scope>NUCLEOTIDE SEQUENCE</scope>
    <source>
        <strain evidence="2">CHK193-30670</strain>
    </source>
</reference>
<comment type="caution">
    <text evidence="2">The sequence shown here is derived from an EMBL/GenBank/DDBJ whole genome shotgun (WGS) entry which is preliminary data.</text>
</comment>
<reference evidence="2" key="1">
    <citation type="submission" date="2020-10" db="EMBL/GenBank/DDBJ databases">
        <authorList>
            <person name="Gilroy R."/>
        </authorList>
    </citation>
    <scope>NUCLEOTIDE SEQUENCE</scope>
    <source>
        <strain evidence="2">CHK193-30670</strain>
    </source>
</reference>
<evidence type="ECO:0000313" key="3">
    <source>
        <dbReference type="Proteomes" id="UP000824074"/>
    </source>
</evidence>
<sequence>MKKILKCVVLIFTCIVLFTGCSKSDNHIIEISLDEFKEKIANKDTFALYVGNDGCTHCIAYMPTLESVLDEYDITIYHLDNSKLSDKEYADFKTYINISGTPTIAFITDGEEETTLNRIVGEQSKEDTIERFKNNGYIDE</sequence>
<feature type="domain" description="Thioredoxin" evidence="1">
    <location>
        <begin position="9"/>
        <end position="137"/>
    </location>
</feature>
<dbReference type="PROSITE" id="PS51257">
    <property type="entry name" value="PROKAR_LIPOPROTEIN"/>
    <property type="match status" value="1"/>
</dbReference>
<organism evidence="2 3">
    <name type="scientific">Candidatus Aphodocola excrementigallinarum</name>
    <dbReference type="NCBI Taxonomy" id="2840670"/>
    <lineage>
        <taxon>Bacteria</taxon>
        <taxon>Bacillati</taxon>
        <taxon>Bacillota</taxon>
        <taxon>Bacilli</taxon>
        <taxon>Candidatus Aphodocola</taxon>
    </lineage>
</organism>
<gene>
    <name evidence="2" type="ORF">IAB68_00265</name>
</gene>
<dbReference type="Gene3D" id="3.40.30.10">
    <property type="entry name" value="Glutaredoxin"/>
    <property type="match status" value="1"/>
</dbReference>
<evidence type="ECO:0000259" key="1">
    <source>
        <dbReference type="PROSITE" id="PS51352"/>
    </source>
</evidence>
<name>A0A9D1IMA1_9FIRM</name>
<dbReference type="Pfam" id="PF20207">
    <property type="entry name" value="DUF6568"/>
    <property type="match status" value="1"/>
</dbReference>
<accession>A0A9D1IMA1</accession>
<dbReference type="AlphaFoldDB" id="A0A9D1IMA1"/>
<dbReference type="InterPro" id="IPR046698">
    <property type="entry name" value="PedC-like"/>
</dbReference>
<proteinExistence type="predicted"/>
<dbReference type="CDD" id="cd02947">
    <property type="entry name" value="TRX_family"/>
    <property type="match status" value="1"/>
</dbReference>
<dbReference type="InterPro" id="IPR036249">
    <property type="entry name" value="Thioredoxin-like_sf"/>
</dbReference>
<dbReference type="InterPro" id="IPR013766">
    <property type="entry name" value="Thioredoxin_domain"/>
</dbReference>
<dbReference type="PROSITE" id="PS51352">
    <property type="entry name" value="THIOREDOXIN_2"/>
    <property type="match status" value="1"/>
</dbReference>
<protein>
    <submittedName>
        <fullName evidence="2">Thioredoxin family protein</fullName>
    </submittedName>
</protein>
<evidence type="ECO:0000313" key="2">
    <source>
        <dbReference type="EMBL" id="HIU39723.1"/>
    </source>
</evidence>
<dbReference type="EMBL" id="DVMT01000004">
    <property type="protein sequence ID" value="HIU39723.1"/>
    <property type="molecule type" value="Genomic_DNA"/>
</dbReference>
<dbReference type="Proteomes" id="UP000824074">
    <property type="component" value="Unassembled WGS sequence"/>
</dbReference>
<dbReference type="SUPFAM" id="SSF52833">
    <property type="entry name" value="Thioredoxin-like"/>
    <property type="match status" value="1"/>
</dbReference>